<keyword evidence="2" id="KW-1185">Reference proteome</keyword>
<dbReference type="Proteomes" id="UP001500748">
    <property type="component" value="Unassembled WGS sequence"/>
</dbReference>
<gene>
    <name evidence="1" type="ORF">GCM10022423_31550</name>
</gene>
<evidence type="ECO:0000313" key="1">
    <source>
        <dbReference type="EMBL" id="GAA3774546.1"/>
    </source>
</evidence>
<evidence type="ECO:0000313" key="2">
    <source>
        <dbReference type="Proteomes" id="UP001500748"/>
    </source>
</evidence>
<comment type="caution">
    <text evidence="1">The sequence shown here is derived from an EMBL/GenBank/DDBJ whole genome shotgun (WGS) entry which is preliminary data.</text>
</comment>
<organism evidence="1 2">
    <name type="scientific">Flavobacterium ginsengiterrae</name>
    <dbReference type="NCBI Taxonomy" id="871695"/>
    <lineage>
        <taxon>Bacteria</taxon>
        <taxon>Pseudomonadati</taxon>
        <taxon>Bacteroidota</taxon>
        <taxon>Flavobacteriia</taxon>
        <taxon>Flavobacteriales</taxon>
        <taxon>Flavobacteriaceae</taxon>
        <taxon>Flavobacterium</taxon>
    </lineage>
</organism>
<proteinExistence type="predicted"/>
<dbReference type="EMBL" id="BAABDU010000005">
    <property type="protein sequence ID" value="GAA3774546.1"/>
    <property type="molecule type" value="Genomic_DNA"/>
</dbReference>
<protein>
    <recommendedName>
        <fullName evidence="3">Lipoprotein</fullName>
    </recommendedName>
</protein>
<evidence type="ECO:0008006" key="3">
    <source>
        <dbReference type="Google" id="ProtNLM"/>
    </source>
</evidence>
<accession>A0ABP7GZM8</accession>
<name>A0ABP7GZM8_9FLAO</name>
<reference evidence="2" key="1">
    <citation type="journal article" date="2019" name="Int. J. Syst. Evol. Microbiol.">
        <title>The Global Catalogue of Microorganisms (GCM) 10K type strain sequencing project: providing services to taxonomists for standard genome sequencing and annotation.</title>
        <authorList>
            <consortium name="The Broad Institute Genomics Platform"/>
            <consortium name="The Broad Institute Genome Sequencing Center for Infectious Disease"/>
            <person name="Wu L."/>
            <person name="Ma J."/>
        </authorList>
    </citation>
    <scope>NUCLEOTIDE SEQUENCE [LARGE SCALE GENOMIC DNA]</scope>
    <source>
        <strain evidence="2">JCM 17337</strain>
    </source>
</reference>
<dbReference type="RefSeq" id="WP_345145581.1">
    <property type="nucleotide sequence ID" value="NZ_BAABDU010000005.1"/>
</dbReference>
<sequence length="191" mass="22040">MSLEKILFILFAFLLFSCSDKKEKELTERENALLKREQQFADKETEYESLVKMRDSLTEVKEVKDTISEIKNWPDNLTTDWNSKMVCKESNCSNYVIGDQRSETWKFISDSTGIYTNVLNNNKLIRVFKAQYSPEKIMLDFAKDSTAKSKTKINVVLNDIKQNVIKGTQTITGQDNCRAVFSVELTPVPKK</sequence>
<dbReference type="PROSITE" id="PS51257">
    <property type="entry name" value="PROKAR_LIPOPROTEIN"/>
    <property type="match status" value="1"/>
</dbReference>